<dbReference type="EMBL" id="LT629792">
    <property type="protein sequence ID" value="SDU01870.1"/>
    <property type="molecule type" value="Genomic_DNA"/>
</dbReference>
<evidence type="ECO:0000256" key="7">
    <source>
        <dbReference type="ARBA" id="ARBA00022801"/>
    </source>
</evidence>
<protein>
    <recommendedName>
        <fullName evidence="12">Protease HtpX homolog</fullName>
        <ecNumber evidence="12">3.4.24.-</ecNumber>
    </recommendedName>
</protein>
<dbReference type="Gene3D" id="3.30.2010.10">
    <property type="entry name" value="Metalloproteases ('zincins'), catalytic domain"/>
    <property type="match status" value="1"/>
</dbReference>
<keyword evidence="14" id="KW-0346">Stress response</keyword>
<dbReference type="PANTHER" id="PTHR43221:SF1">
    <property type="entry name" value="PROTEASE HTPX"/>
    <property type="match status" value="1"/>
</dbReference>
<sequence length="296" mass="32156">MKSRSRVASNTVRTILLFAVLWAVLLGIGAILAHTTGSMVWLWVMGGVSLIGTFFTYWNSASLALRQMNAEPMDQSLYPEVYRIVEDLSRQADQPMPTLWIAPTMAPNAFATGRNPKNAAVCVTAGILDLLNERELRGVIGHELSHVYNRDILITAIASSLAGIMAIAGRSLLWMGGYSRRNRDGGGAAGLILSLVAAIVAPLIGMLIQLAISRTREYEADHDGAILSHDPLALASALKKLEVGTSRVPLERTPEHQGAAQMMIANPFSGESVRSLMSTHPPMEERIRRLEELAGY</sequence>
<keyword evidence="11 12" id="KW-0472">Membrane</keyword>
<evidence type="ECO:0000256" key="6">
    <source>
        <dbReference type="ARBA" id="ARBA00022723"/>
    </source>
</evidence>
<evidence type="ECO:0000256" key="4">
    <source>
        <dbReference type="ARBA" id="ARBA00022670"/>
    </source>
</evidence>
<gene>
    <name evidence="12" type="primary">htpX</name>
    <name evidence="14" type="ORF">SAMN04489714_1655</name>
</gene>
<evidence type="ECO:0000256" key="3">
    <source>
        <dbReference type="ARBA" id="ARBA00022475"/>
    </source>
</evidence>
<comment type="similarity">
    <text evidence="2 12">Belongs to the peptidase M48B family.</text>
</comment>
<feature type="transmembrane region" description="Helical" evidence="12">
    <location>
        <begin position="40"/>
        <end position="58"/>
    </location>
</feature>
<keyword evidence="7 12" id="KW-0378">Hydrolase</keyword>
<evidence type="ECO:0000256" key="2">
    <source>
        <dbReference type="ARBA" id="ARBA00009779"/>
    </source>
</evidence>
<feature type="transmembrane region" description="Helical" evidence="12">
    <location>
        <begin position="152"/>
        <end position="175"/>
    </location>
</feature>
<dbReference type="Proteomes" id="UP000198976">
    <property type="component" value="Chromosome I"/>
</dbReference>
<reference evidence="14 15" key="1">
    <citation type="submission" date="2016-10" db="EMBL/GenBank/DDBJ databases">
        <authorList>
            <person name="Varghese N."/>
            <person name="Submissions S."/>
        </authorList>
    </citation>
    <scope>NUCLEOTIDE SEQUENCE [LARGE SCALE GENOMIC DNA]</scope>
    <source>
        <strain evidence="14 15">DSM 9169</strain>
    </source>
</reference>
<dbReference type="RefSeq" id="WP_070725378.1">
    <property type="nucleotide sequence ID" value="NZ_LT629792.1"/>
</dbReference>
<evidence type="ECO:0000256" key="8">
    <source>
        <dbReference type="ARBA" id="ARBA00022833"/>
    </source>
</evidence>
<dbReference type="InterPro" id="IPR050083">
    <property type="entry name" value="HtpX_protease"/>
</dbReference>
<keyword evidence="9 12" id="KW-1133">Transmembrane helix</keyword>
<keyword evidence="10 12" id="KW-0482">Metalloprotease</keyword>
<feature type="binding site" evidence="12">
    <location>
        <position position="142"/>
    </location>
    <ligand>
        <name>Zn(2+)</name>
        <dbReference type="ChEBI" id="CHEBI:29105"/>
        <note>catalytic</note>
    </ligand>
</feature>
<evidence type="ECO:0000256" key="12">
    <source>
        <dbReference type="HAMAP-Rule" id="MF_00188"/>
    </source>
</evidence>
<evidence type="ECO:0000256" key="10">
    <source>
        <dbReference type="ARBA" id="ARBA00023049"/>
    </source>
</evidence>
<evidence type="ECO:0000256" key="1">
    <source>
        <dbReference type="ARBA" id="ARBA00004651"/>
    </source>
</evidence>
<feature type="binding site" evidence="12">
    <location>
        <position position="146"/>
    </location>
    <ligand>
        <name>Zn(2+)</name>
        <dbReference type="ChEBI" id="CHEBI:29105"/>
        <note>catalytic</note>
    </ligand>
</feature>
<keyword evidence="4 12" id="KW-0645">Protease</keyword>
<proteinExistence type="inferred from homology"/>
<dbReference type="Pfam" id="PF01435">
    <property type="entry name" value="Peptidase_M48"/>
    <property type="match status" value="1"/>
</dbReference>
<feature type="transmembrane region" description="Helical" evidence="12">
    <location>
        <begin position="12"/>
        <end position="34"/>
    </location>
</feature>
<accession>A0ABY0V9Y5</accession>
<keyword evidence="3 12" id="KW-1003">Cell membrane</keyword>
<evidence type="ECO:0000259" key="13">
    <source>
        <dbReference type="Pfam" id="PF01435"/>
    </source>
</evidence>
<feature type="transmembrane region" description="Helical" evidence="12">
    <location>
        <begin position="187"/>
        <end position="208"/>
    </location>
</feature>
<dbReference type="InterPro" id="IPR022919">
    <property type="entry name" value="Pept_M48_protease_HtpX"/>
</dbReference>
<evidence type="ECO:0000256" key="9">
    <source>
        <dbReference type="ARBA" id="ARBA00022989"/>
    </source>
</evidence>
<keyword evidence="5 12" id="KW-0812">Transmembrane</keyword>
<evidence type="ECO:0000313" key="14">
    <source>
        <dbReference type="EMBL" id="SDU01870.1"/>
    </source>
</evidence>
<comment type="cofactor">
    <cofactor evidence="12">
        <name>Zn(2+)</name>
        <dbReference type="ChEBI" id="CHEBI:29105"/>
    </cofactor>
    <text evidence="12">Binds 1 zinc ion per subunit.</text>
</comment>
<dbReference type="EC" id="3.4.24.-" evidence="12"/>
<feature type="active site" evidence="12">
    <location>
        <position position="143"/>
    </location>
</feature>
<organism evidence="14 15">
    <name type="scientific">Schaalia radingae</name>
    <dbReference type="NCBI Taxonomy" id="131110"/>
    <lineage>
        <taxon>Bacteria</taxon>
        <taxon>Bacillati</taxon>
        <taxon>Actinomycetota</taxon>
        <taxon>Actinomycetes</taxon>
        <taxon>Actinomycetales</taxon>
        <taxon>Actinomycetaceae</taxon>
        <taxon>Schaalia</taxon>
    </lineage>
</organism>
<name>A0ABY0V9Y5_9ACTO</name>
<keyword evidence="15" id="KW-1185">Reference proteome</keyword>
<evidence type="ECO:0000256" key="11">
    <source>
        <dbReference type="ARBA" id="ARBA00023136"/>
    </source>
</evidence>
<keyword evidence="8 12" id="KW-0862">Zinc</keyword>
<evidence type="ECO:0000313" key="15">
    <source>
        <dbReference type="Proteomes" id="UP000198976"/>
    </source>
</evidence>
<feature type="domain" description="Peptidase M48" evidence="13">
    <location>
        <begin position="79"/>
        <end position="293"/>
    </location>
</feature>
<feature type="binding site" evidence="12">
    <location>
        <position position="217"/>
    </location>
    <ligand>
        <name>Zn(2+)</name>
        <dbReference type="ChEBI" id="CHEBI:29105"/>
        <note>catalytic</note>
    </ligand>
</feature>
<dbReference type="InterPro" id="IPR001915">
    <property type="entry name" value="Peptidase_M48"/>
</dbReference>
<keyword evidence="6 12" id="KW-0479">Metal-binding</keyword>
<comment type="subcellular location">
    <subcellularLocation>
        <location evidence="1 12">Cell membrane</location>
        <topology evidence="1 12">Multi-pass membrane protein</topology>
    </subcellularLocation>
</comment>
<dbReference type="HAMAP" id="MF_00188">
    <property type="entry name" value="Pept_M48_protease_HtpX"/>
    <property type="match status" value="1"/>
</dbReference>
<evidence type="ECO:0000256" key="5">
    <source>
        <dbReference type="ARBA" id="ARBA00022692"/>
    </source>
</evidence>
<dbReference type="PANTHER" id="PTHR43221">
    <property type="entry name" value="PROTEASE HTPX"/>
    <property type="match status" value="1"/>
</dbReference>